<keyword evidence="1" id="KW-0472">Membrane</keyword>
<name>A0A6P1E1D9_9GAMM</name>
<feature type="transmembrane region" description="Helical" evidence="1">
    <location>
        <begin position="24"/>
        <end position="48"/>
    </location>
</feature>
<keyword evidence="3" id="KW-1185">Reference proteome</keyword>
<keyword evidence="1" id="KW-0812">Transmembrane</keyword>
<dbReference type="AlphaFoldDB" id="A0A6P1E1D9"/>
<reference evidence="2 3" key="2">
    <citation type="submission" date="2020-02" db="EMBL/GenBank/DDBJ databases">
        <title>Genome sequences of Thiorhodococcus mannitoliphagus and Thiorhodococcus minor, purple sulfur photosynthetic bacteria in the gammaproteobacterial family, Chromatiaceae.</title>
        <authorList>
            <person name="Aviles F.A."/>
            <person name="Meyer T.E."/>
            <person name="Kyndt J.A."/>
        </authorList>
    </citation>
    <scope>NUCLEOTIDE SEQUENCE [LARGE SCALE GENOMIC DNA]</scope>
    <source>
        <strain evidence="2 3">DSM 18266</strain>
    </source>
</reference>
<evidence type="ECO:0000313" key="2">
    <source>
        <dbReference type="EMBL" id="NEX23610.1"/>
    </source>
</evidence>
<accession>A0A6P1E1D9</accession>
<sequence length="89" mass="9636">MLEVTFNHLRLHWSEAFFPLLTQWYQLLGADGLLGIAALPGLLALILLPFRSQLLATGILGLALIGGLYVTAGAMVALHIAYVKFCISL</sequence>
<proteinExistence type="predicted"/>
<feature type="transmembrane region" description="Helical" evidence="1">
    <location>
        <begin position="60"/>
        <end position="82"/>
    </location>
</feature>
<dbReference type="RefSeq" id="WP_164657033.1">
    <property type="nucleotide sequence ID" value="NZ_JAAIJR010000250.1"/>
</dbReference>
<keyword evidence="1" id="KW-1133">Transmembrane helix</keyword>
<gene>
    <name evidence="2" type="ORF">G3480_25605</name>
</gene>
<comment type="caution">
    <text evidence="2">The sequence shown here is derived from an EMBL/GenBank/DDBJ whole genome shotgun (WGS) entry which is preliminary data.</text>
</comment>
<reference evidence="3" key="1">
    <citation type="journal article" date="2020" name="Microbiol. Resour. Announc.">
        <title>Draft Genome Sequences of Thiorhodococcus mannitoliphagus and Thiorhodococcus minor, Purple Sulfur Photosynthetic Bacteria in the Gammaproteobacterial Family Chromatiaceae.</title>
        <authorList>
            <person name="Aviles F.A."/>
            <person name="Meyer T.E."/>
            <person name="Kyndt J.A."/>
        </authorList>
    </citation>
    <scope>NUCLEOTIDE SEQUENCE [LARGE SCALE GENOMIC DNA]</scope>
    <source>
        <strain evidence="3">DSM 18266</strain>
    </source>
</reference>
<protein>
    <submittedName>
        <fullName evidence="2">Uncharacterized protein</fullName>
    </submittedName>
</protein>
<dbReference type="Proteomes" id="UP000471640">
    <property type="component" value="Unassembled WGS sequence"/>
</dbReference>
<dbReference type="EMBL" id="JAAIJR010000250">
    <property type="protein sequence ID" value="NEX23610.1"/>
    <property type="molecule type" value="Genomic_DNA"/>
</dbReference>
<organism evidence="2 3">
    <name type="scientific">Thiorhodococcus mannitoliphagus</name>
    <dbReference type="NCBI Taxonomy" id="329406"/>
    <lineage>
        <taxon>Bacteria</taxon>
        <taxon>Pseudomonadati</taxon>
        <taxon>Pseudomonadota</taxon>
        <taxon>Gammaproteobacteria</taxon>
        <taxon>Chromatiales</taxon>
        <taxon>Chromatiaceae</taxon>
        <taxon>Thiorhodococcus</taxon>
    </lineage>
</organism>
<evidence type="ECO:0000313" key="3">
    <source>
        <dbReference type="Proteomes" id="UP000471640"/>
    </source>
</evidence>
<evidence type="ECO:0000256" key="1">
    <source>
        <dbReference type="SAM" id="Phobius"/>
    </source>
</evidence>